<dbReference type="Gene3D" id="2.30.42.10">
    <property type="match status" value="2"/>
</dbReference>
<keyword evidence="9" id="KW-0677">Repeat</keyword>
<feature type="binding site" evidence="16">
    <location>
        <begin position="216"/>
        <end position="218"/>
    </location>
    <ligand>
        <name>substrate</name>
    </ligand>
</feature>
<dbReference type="GO" id="GO:0042597">
    <property type="term" value="C:periplasmic space"/>
    <property type="evidence" value="ECO:0007669"/>
    <property type="project" value="UniProtKB-SubCell"/>
</dbReference>
<dbReference type="FunFam" id="2.40.10.120:FF:000007">
    <property type="entry name" value="Periplasmic serine endoprotease DegP-like"/>
    <property type="match status" value="1"/>
</dbReference>
<evidence type="ECO:0000256" key="8">
    <source>
        <dbReference type="ARBA" id="ARBA00022729"/>
    </source>
</evidence>
<keyword evidence="7 19" id="KW-0645">Protease</keyword>
<feature type="binding site" evidence="16">
    <location>
        <position position="145"/>
    </location>
    <ligand>
        <name>substrate</name>
    </ligand>
</feature>
<dbReference type="InterPro" id="IPR009003">
    <property type="entry name" value="Peptidase_S1_PA"/>
</dbReference>
<dbReference type="CDD" id="cd10839">
    <property type="entry name" value="cpPDZ1_DegP-like"/>
    <property type="match status" value="1"/>
</dbReference>
<name>A0A450SSV2_9GAMM</name>
<comment type="catalytic activity">
    <reaction evidence="1">
        <text>Acts on substrates that are at least partially unfolded. The cleavage site P1 residue is normally between a pair of hydrophobic residues, such as Val-|-Val.</text>
        <dbReference type="EC" id="3.4.21.107"/>
    </reaction>
</comment>
<evidence type="ECO:0000256" key="14">
    <source>
        <dbReference type="ARBA" id="ARBA00032850"/>
    </source>
</evidence>
<dbReference type="EC" id="3.4.21.107" evidence="5"/>
<proteinExistence type="inferred from homology"/>
<evidence type="ECO:0000256" key="10">
    <source>
        <dbReference type="ARBA" id="ARBA00022764"/>
    </source>
</evidence>
<dbReference type="SMART" id="SM00228">
    <property type="entry name" value="PDZ"/>
    <property type="match status" value="2"/>
</dbReference>
<evidence type="ECO:0000256" key="12">
    <source>
        <dbReference type="ARBA" id="ARBA00022825"/>
    </source>
</evidence>
<dbReference type="Pfam" id="PF13365">
    <property type="entry name" value="Trypsin_2"/>
    <property type="match status" value="1"/>
</dbReference>
<dbReference type="NCBIfam" id="TIGR02037">
    <property type="entry name" value="degP_htrA_DO"/>
    <property type="match status" value="1"/>
</dbReference>
<accession>A0A450SSV2</accession>
<feature type="domain" description="PDZ" evidence="18">
    <location>
        <begin position="370"/>
        <end position="443"/>
    </location>
</feature>
<keyword evidence="8" id="KW-0732">Signal</keyword>
<feature type="active site" description="Charge relay system" evidence="15">
    <location>
        <position position="115"/>
    </location>
</feature>
<dbReference type="PROSITE" id="PS50106">
    <property type="entry name" value="PDZ"/>
    <property type="match status" value="2"/>
</dbReference>
<evidence type="ECO:0000256" key="7">
    <source>
        <dbReference type="ARBA" id="ARBA00022670"/>
    </source>
</evidence>
<comment type="similarity">
    <text evidence="4">Belongs to the peptidase S1C family.</text>
</comment>
<protein>
    <recommendedName>
        <fullName evidence="6">Probable periplasmic serine endoprotease DegP-like</fullName>
        <ecNumber evidence="5">3.4.21.107</ecNumber>
    </recommendedName>
    <alternativeName>
        <fullName evidence="14">Protease Do</fullName>
    </alternativeName>
</protein>
<evidence type="ECO:0000256" key="13">
    <source>
        <dbReference type="ARBA" id="ARBA00023016"/>
    </source>
</evidence>
<evidence type="ECO:0000256" key="3">
    <source>
        <dbReference type="ARBA" id="ARBA00004418"/>
    </source>
</evidence>
<dbReference type="EMBL" id="CAADEW010000068">
    <property type="protein sequence ID" value="VFJ57157.1"/>
    <property type="molecule type" value="Genomic_DNA"/>
</dbReference>
<evidence type="ECO:0000256" key="15">
    <source>
        <dbReference type="PIRSR" id="PIRSR611782-1"/>
    </source>
</evidence>
<dbReference type="InterPro" id="IPR001478">
    <property type="entry name" value="PDZ"/>
</dbReference>
<keyword evidence="12" id="KW-0720">Serine protease</keyword>
<feature type="active site" description="Charge relay system" evidence="15">
    <location>
        <position position="145"/>
    </location>
</feature>
<dbReference type="Pfam" id="PF13180">
    <property type="entry name" value="PDZ_2"/>
    <property type="match status" value="2"/>
</dbReference>
<dbReference type="PRINTS" id="PR00834">
    <property type="entry name" value="PROTEASES2C"/>
</dbReference>
<evidence type="ECO:0000256" key="9">
    <source>
        <dbReference type="ARBA" id="ARBA00022737"/>
    </source>
</evidence>
<dbReference type="GO" id="GO:0006508">
    <property type="term" value="P:proteolysis"/>
    <property type="evidence" value="ECO:0007669"/>
    <property type="project" value="UniProtKB-KW"/>
</dbReference>
<evidence type="ECO:0000256" key="17">
    <source>
        <dbReference type="SAM" id="MobiDB-lite"/>
    </source>
</evidence>
<dbReference type="PANTHER" id="PTHR22939:SF130">
    <property type="entry name" value="PERIPLASMIC SERINE ENDOPROTEASE DEGP-LIKE-RELATED"/>
    <property type="match status" value="1"/>
</dbReference>
<dbReference type="GO" id="GO:0004252">
    <property type="term" value="F:serine-type endopeptidase activity"/>
    <property type="evidence" value="ECO:0007669"/>
    <property type="project" value="InterPro"/>
</dbReference>
<evidence type="ECO:0000256" key="16">
    <source>
        <dbReference type="PIRSR" id="PIRSR611782-2"/>
    </source>
</evidence>
<sequence>MKQKIHAWYLPVILAITGLLAIDLSYAAQALPKFTELVEKYRPAVVNISTTQKNEQRKRNDFPKNFGIPDFPEDSPFHDFFRRFFDEDENRKFETHSLGSGFIISKDGYIISNYHVVKDADEIIVRLSDRREFGAQVIGVDEKSDIALLKIDANGLPTVEPGIGVDVKVGEWVLAIGSPFGFDYSVTAGIVSAKGRSLPRENYVPFIQTDVAINPGNSGGPLFNLDGKVIGVNAQIFSRSGGFMGLSFAIPIDVAMDVVKQLREQGHVSRGWLGVLIQDVTRELAESFGMEKPTGALVAKVLPESPAEKAGFEVGDIVLKFNGREVRHSSDLPPMVGSSKVGSRMPVTILRNGKSRTLHVNIEELPEDEETQLTGSGSPNPATDNRLGLAVRNLTDQQQKEYRLKGQGVLVEKIKDGPARKAGIRTGDIILKMNHYKIKSSRHFKEIAKDLPKDKAIPVLIQRRGNPLFLALKISE</sequence>
<dbReference type="Gene3D" id="2.40.10.120">
    <property type="match status" value="1"/>
</dbReference>
<dbReference type="InterPro" id="IPR011782">
    <property type="entry name" value="Pept_S1C_Do"/>
</dbReference>
<feature type="region of interest" description="Disordered" evidence="17">
    <location>
        <begin position="366"/>
        <end position="385"/>
    </location>
</feature>
<reference evidence="19" key="1">
    <citation type="submission" date="2019-02" db="EMBL/GenBank/DDBJ databases">
        <authorList>
            <person name="Gruber-Vodicka R. H."/>
            <person name="Seah K. B. B."/>
        </authorList>
    </citation>
    <scope>NUCLEOTIDE SEQUENCE</scope>
    <source>
        <strain evidence="19">BECK_BZ15</strain>
    </source>
</reference>
<keyword evidence="10" id="KW-0574">Periplasm</keyword>
<comment type="subcellular location">
    <subcellularLocation>
        <location evidence="3">Periplasm</location>
    </subcellularLocation>
</comment>
<dbReference type="SUPFAM" id="SSF50156">
    <property type="entry name" value="PDZ domain-like"/>
    <property type="match status" value="2"/>
</dbReference>
<dbReference type="AlphaFoldDB" id="A0A450SSV2"/>
<evidence type="ECO:0000256" key="1">
    <source>
        <dbReference type="ARBA" id="ARBA00001772"/>
    </source>
</evidence>
<organism evidence="19">
    <name type="scientific">Candidatus Kentrum sp. FW</name>
    <dbReference type="NCBI Taxonomy" id="2126338"/>
    <lineage>
        <taxon>Bacteria</taxon>
        <taxon>Pseudomonadati</taxon>
        <taxon>Pseudomonadota</taxon>
        <taxon>Gammaproteobacteria</taxon>
        <taxon>Candidatus Kentrum</taxon>
    </lineage>
</organism>
<evidence type="ECO:0000256" key="6">
    <source>
        <dbReference type="ARBA" id="ARBA00013958"/>
    </source>
</evidence>
<comment type="function">
    <text evidence="2">Might be efficient in the degradation of transiently denatured and unfolded proteins which accumulate in the periplasm following stress conditions.</text>
</comment>
<evidence type="ECO:0000256" key="2">
    <source>
        <dbReference type="ARBA" id="ARBA00002610"/>
    </source>
</evidence>
<feature type="compositionally biased region" description="Polar residues" evidence="17">
    <location>
        <begin position="372"/>
        <end position="383"/>
    </location>
</feature>
<dbReference type="SUPFAM" id="SSF50494">
    <property type="entry name" value="Trypsin-like serine proteases"/>
    <property type="match status" value="1"/>
</dbReference>
<feature type="active site" description="Charge relay system" evidence="15">
    <location>
        <position position="218"/>
    </location>
</feature>
<keyword evidence="13" id="KW-0346">Stress response</keyword>
<evidence type="ECO:0000259" key="18">
    <source>
        <dbReference type="PROSITE" id="PS50106"/>
    </source>
</evidence>
<evidence type="ECO:0000256" key="4">
    <source>
        <dbReference type="ARBA" id="ARBA00010541"/>
    </source>
</evidence>
<dbReference type="InterPro" id="IPR036034">
    <property type="entry name" value="PDZ_sf"/>
</dbReference>
<feature type="binding site" evidence="16">
    <location>
        <position position="115"/>
    </location>
    <ligand>
        <name>substrate</name>
    </ligand>
</feature>
<dbReference type="PANTHER" id="PTHR22939">
    <property type="entry name" value="SERINE PROTEASE FAMILY S1C HTRA-RELATED"/>
    <property type="match status" value="1"/>
</dbReference>
<gene>
    <name evidence="19" type="ORF">BECKFW1821A_GA0114235_106815</name>
</gene>
<evidence type="ECO:0000256" key="11">
    <source>
        <dbReference type="ARBA" id="ARBA00022801"/>
    </source>
</evidence>
<feature type="domain" description="PDZ" evidence="18">
    <location>
        <begin position="257"/>
        <end position="327"/>
    </location>
</feature>
<evidence type="ECO:0000313" key="19">
    <source>
        <dbReference type="EMBL" id="VFJ57157.1"/>
    </source>
</evidence>
<keyword evidence="11" id="KW-0378">Hydrolase</keyword>
<evidence type="ECO:0000256" key="5">
    <source>
        <dbReference type="ARBA" id="ARBA00013035"/>
    </source>
</evidence>
<dbReference type="InterPro" id="IPR001940">
    <property type="entry name" value="Peptidase_S1C"/>
</dbReference>